<keyword evidence="4" id="KW-1185">Reference proteome</keyword>
<dbReference type="Proteomes" id="UP000660110">
    <property type="component" value="Unassembled WGS sequence"/>
</dbReference>
<evidence type="ECO:0000256" key="1">
    <source>
        <dbReference type="SAM" id="MobiDB-lite"/>
    </source>
</evidence>
<organism evidence="3 4">
    <name type="scientific">Halobacillus andaensis</name>
    <dbReference type="NCBI Taxonomy" id="1176239"/>
    <lineage>
        <taxon>Bacteria</taxon>
        <taxon>Bacillati</taxon>
        <taxon>Bacillota</taxon>
        <taxon>Bacilli</taxon>
        <taxon>Bacillales</taxon>
        <taxon>Bacillaceae</taxon>
        <taxon>Halobacillus</taxon>
    </lineage>
</organism>
<reference evidence="3" key="1">
    <citation type="journal article" date="2014" name="Int. J. Syst. Evol. Microbiol.">
        <title>Complete genome sequence of Corynebacterium casei LMG S-19264T (=DSM 44701T), isolated from a smear-ripened cheese.</title>
        <authorList>
            <consortium name="US DOE Joint Genome Institute (JGI-PGF)"/>
            <person name="Walter F."/>
            <person name="Albersmeier A."/>
            <person name="Kalinowski J."/>
            <person name="Ruckert C."/>
        </authorList>
    </citation>
    <scope>NUCLEOTIDE SEQUENCE</scope>
    <source>
        <strain evidence="3">CGMCC 1.12153</strain>
    </source>
</reference>
<feature type="compositionally biased region" description="Basic and acidic residues" evidence="1">
    <location>
        <begin position="33"/>
        <end position="50"/>
    </location>
</feature>
<dbReference type="PROSITE" id="PS51257">
    <property type="entry name" value="PROKAR_LIPOPROTEIN"/>
    <property type="match status" value="1"/>
</dbReference>
<protein>
    <recommendedName>
        <fullName evidence="5">Lipoprotein</fullName>
    </recommendedName>
</protein>
<sequence>MNNKLIIIITLLYITSLLAACNQNEEQGAAADSDSKEEVENSEEQDKTEESNEEESTSNDLSEAFIPPDFVVQKFKTTFNDEENKMNMALDYKVSPELYEKLKDHEYYFYLNYPEEIQSIIDSEHTDLVKGSKMMDANRLDYSVSFEQSISQDVDQGEIEALTDNRNYDLYITNGEKEIVHVFKDVAIGAEFDSEESSSVEVDEED</sequence>
<proteinExistence type="predicted"/>
<feature type="chain" id="PRO_5038380304" description="Lipoprotein" evidence="2">
    <location>
        <begin position="20"/>
        <end position="206"/>
    </location>
</feature>
<evidence type="ECO:0008006" key="5">
    <source>
        <dbReference type="Google" id="ProtNLM"/>
    </source>
</evidence>
<dbReference type="AlphaFoldDB" id="A0A917B940"/>
<dbReference type="EMBL" id="BMEL01000004">
    <property type="protein sequence ID" value="GGF28873.1"/>
    <property type="molecule type" value="Genomic_DNA"/>
</dbReference>
<feature type="signal peptide" evidence="2">
    <location>
        <begin position="1"/>
        <end position="19"/>
    </location>
</feature>
<gene>
    <name evidence="3" type="ORF">GCM10010954_29960</name>
</gene>
<evidence type="ECO:0000256" key="2">
    <source>
        <dbReference type="SAM" id="SignalP"/>
    </source>
</evidence>
<feature type="region of interest" description="Disordered" evidence="1">
    <location>
        <begin position="27"/>
        <end position="63"/>
    </location>
</feature>
<evidence type="ECO:0000313" key="3">
    <source>
        <dbReference type="EMBL" id="GGF28873.1"/>
    </source>
</evidence>
<accession>A0A917B940</accession>
<keyword evidence="2" id="KW-0732">Signal</keyword>
<comment type="caution">
    <text evidence="3">The sequence shown here is derived from an EMBL/GenBank/DDBJ whole genome shotgun (WGS) entry which is preliminary data.</text>
</comment>
<reference evidence="3" key="2">
    <citation type="submission" date="2020-09" db="EMBL/GenBank/DDBJ databases">
        <authorList>
            <person name="Sun Q."/>
            <person name="Zhou Y."/>
        </authorList>
    </citation>
    <scope>NUCLEOTIDE SEQUENCE</scope>
    <source>
        <strain evidence="3">CGMCC 1.12153</strain>
    </source>
</reference>
<evidence type="ECO:0000313" key="4">
    <source>
        <dbReference type="Proteomes" id="UP000660110"/>
    </source>
</evidence>
<name>A0A917B940_HALAA</name>
<dbReference type="RefSeq" id="WP_188378330.1">
    <property type="nucleotide sequence ID" value="NZ_BMEL01000004.1"/>
</dbReference>